<organism evidence="1 2">
    <name type="scientific">Brachionus plicatilis</name>
    <name type="common">Marine rotifer</name>
    <name type="synonym">Brachionus muelleri</name>
    <dbReference type="NCBI Taxonomy" id="10195"/>
    <lineage>
        <taxon>Eukaryota</taxon>
        <taxon>Metazoa</taxon>
        <taxon>Spiralia</taxon>
        <taxon>Gnathifera</taxon>
        <taxon>Rotifera</taxon>
        <taxon>Eurotatoria</taxon>
        <taxon>Monogononta</taxon>
        <taxon>Pseudotrocha</taxon>
        <taxon>Ploima</taxon>
        <taxon>Brachionidae</taxon>
        <taxon>Brachionus</taxon>
    </lineage>
</organism>
<name>A0A3M7T4J9_BRAPC</name>
<proteinExistence type="predicted"/>
<protein>
    <submittedName>
        <fullName evidence="1">Uncharacterized protein</fullName>
    </submittedName>
</protein>
<dbReference type="EMBL" id="REGN01000297">
    <property type="protein sequence ID" value="RNA42921.1"/>
    <property type="molecule type" value="Genomic_DNA"/>
</dbReference>
<accession>A0A3M7T4J9</accession>
<reference evidence="1 2" key="1">
    <citation type="journal article" date="2018" name="Sci. Rep.">
        <title>Genomic signatures of local adaptation to the degree of environmental predictability in rotifers.</title>
        <authorList>
            <person name="Franch-Gras L."/>
            <person name="Hahn C."/>
            <person name="Garcia-Roger E.M."/>
            <person name="Carmona M.J."/>
            <person name="Serra M."/>
            <person name="Gomez A."/>
        </authorList>
    </citation>
    <scope>NUCLEOTIDE SEQUENCE [LARGE SCALE GENOMIC DNA]</scope>
    <source>
        <strain evidence="1">HYR1</strain>
    </source>
</reference>
<evidence type="ECO:0000313" key="1">
    <source>
        <dbReference type="EMBL" id="RNA42921.1"/>
    </source>
</evidence>
<dbReference type="AlphaFoldDB" id="A0A3M7T4J9"/>
<sequence length="65" mass="7773">MAKIHNPVLKICVFIKKNYKLMIEKKVIYILFDNHTFGLSHWHIFCSIKMLLQAVLHYELNKPDC</sequence>
<keyword evidence="2" id="KW-1185">Reference proteome</keyword>
<comment type="caution">
    <text evidence="1">The sequence shown here is derived from an EMBL/GenBank/DDBJ whole genome shotgun (WGS) entry which is preliminary data.</text>
</comment>
<dbReference type="Proteomes" id="UP000276133">
    <property type="component" value="Unassembled WGS sequence"/>
</dbReference>
<evidence type="ECO:0000313" key="2">
    <source>
        <dbReference type="Proteomes" id="UP000276133"/>
    </source>
</evidence>
<gene>
    <name evidence="1" type="ORF">BpHYR1_043707</name>
</gene>